<dbReference type="InParanoid" id="A0A0B2UJR4"/>
<evidence type="ECO:0000313" key="1">
    <source>
        <dbReference type="EMBL" id="KHN69494.1"/>
    </source>
</evidence>
<organism evidence="1 2">
    <name type="scientific">Ordospora colligata OC4</name>
    <dbReference type="NCBI Taxonomy" id="1354746"/>
    <lineage>
        <taxon>Eukaryota</taxon>
        <taxon>Fungi</taxon>
        <taxon>Fungi incertae sedis</taxon>
        <taxon>Microsporidia</taxon>
        <taxon>Ordosporidae</taxon>
        <taxon>Ordospora</taxon>
    </lineage>
</organism>
<dbReference type="VEuPathDB" id="MicrosporidiaDB:M896_070620"/>
<dbReference type="GeneID" id="26262031"/>
<comment type="caution">
    <text evidence="1">The sequence shown here is derived from an EMBL/GenBank/DDBJ whole genome shotgun (WGS) entry which is preliminary data.</text>
</comment>
<dbReference type="OrthoDB" id="2189733at2759"/>
<dbReference type="AlphaFoldDB" id="A0A0B2UJR4"/>
<dbReference type="Proteomes" id="UP000031056">
    <property type="component" value="Unassembled WGS sequence"/>
</dbReference>
<name>A0A0B2UJR4_9MICR</name>
<keyword evidence="2" id="KW-1185">Reference proteome</keyword>
<accession>A0A0B2UJR4</accession>
<protein>
    <submittedName>
        <fullName evidence="1">Uncharacterized protein</fullName>
    </submittedName>
</protein>
<dbReference type="HOGENOM" id="CLU_025143_0_0_1"/>
<evidence type="ECO:0000313" key="2">
    <source>
        <dbReference type="Proteomes" id="UP000031056"/>
    </source>
</evidence>
<reference evidence="1 2" key="1">
    <citation type="journal article" date="2014" name="MBio">
        <title>The Ordospora colligata genome; evolution of extreme reduction in microsporidia and host-to-parasite horizontal gene transfer.</title>
        <authorList>
            <person name="Pombert J.-F."/>
            <person name="Haag K.L."/>
            <person name="Beidas S."/>
            <person name="Ebert D."/>
            <person name="Keeling P.J."/>
        </authorList>
    </citation>
    <scope>NUCLEOTIDE SEQUENCE [LARGE SCALE GENOMIC DNA]</scope>
    <source>
        <strain evidence="1 2">OC4</strain>
    </source>
</reference>
<dbReference type="EMBL" id="JOKQ01000007">
    <property type="protein sequence ID" value="KHN69494.1"/>
    <property type="molecule type" value="Genomic_DNA"/>
</dbReference>
<dbReference type="RefSeq" id="XP_014563536.1">
    <property type="nucleotide sequence ID" value="XM_014708050.1"/>
</dbReference>
<gene>
    <name evidence="1" type="ORF">M896_070620</name>
</gene>
<sequence length="699" mass="80842">MFLVPLTIRNNLNLMSRFNPRKSRAVVLDDVLYLLLWNKEYLELVSIPLLGQCEEQCFVKAIFALDASITVVNNTIRIYAITKSNLYYFGDRLDIFNEVPHLFGSPEISAWDENLVIFDRNVFYSFTGDGFRNLHISPYFKSVTYHTCGKSSGMDVIVYQTSNYTSIYSIDGKPVLEKHPFVGSVFINNGKLLVHESGHPFIHEVSNRIEILTRINTNIKISVVWKEMLYYQGMLCISGTTSGGNVLYVDGHLFDTKDLVQSFLVYRDCFIGVSENFVYFLPNDKDSTMKLLSSEERLLNNALSGSFTPHTCRNFGFTDITNIKKQRTHVGHFLAFLVYCGFKIECSKLICNSLNKLQTIESSGSHDQDSAHKTLRMIKILNDIGRFGYKAYKVFVGKCIDTERIYTKVTETIDPEDVTEDMLIEMLELSFRNIDFLESPRYFLIKGKKQMEQGVDFMNAFYKCNGMFDDVLNVLEQNGRAVEIVMLWKKTRNCREESLELLFKYKLVNFVSCEYEDEIISGADVLGCLCEIWDKSNRRVENASSIVSFIDGRYDLLHGYLLPCGLRILISPMLVQIFFEQQMHFEQVASFLLYNEMKIEAAMLYYCKFCKTGETEFANGFLRNIDEKVFVYEGKFVGKETFDKPCIQNNEDYRNRILENIDIATKMDDGCLWTDCLKAEQYPSEYEEYMKILNQKGIK</sequence>
<proteinExistence type="predicted"/>